<sequence length="99" mass="10949">MRRTMSVVGVIMIVVGVAFTVLSLLTYADKDDRQLAEHRLYDLRLSPEDEVRARDDLRGIQDRERLNISVAIGGTVAAVAGGAMVRTLRRGRPTPSLSR</sequence>
<organism evidence="2 3">
    <name type="scientific">Streptomyces aquilus</name>
    <dbReference type="NCBI Taxonomy" id="2548456"/>
    <lineage>
        <taxon>Bacteria</taxon>
        <taxon>Bacillati</taxon>
        <taxon>Actinomycetota</taxon>
        <taxon>Actinomycetes</taxon>
        <taxon>Kitasatosporales</taxon>
        <taxon>Streptomycetaceae</taxon>
        <taxon>Streptomyces</taxon>
    </lineage>
</organism>
<keyword evidence="1" id="KW-0812">Transmembrane</keyword>
<dbReference type="RefSeq" id="WP_126276271.1">
    <property type="nucleotide sequence ID" value="NZ_CP034463.1"/>
</dbReference>
<dbReference type="Proteomes" id="UP000280197">
    <property type="component" value="Chromosome"/>
</dbReference>
<name>A0A3S9IDP2_9ACTN</name>
<keyword evidence="1" id="KW-1133">Transmembrane helix</keyword>
<proteinExistence type="predicted"/>
<feature type="transmembrane region" description="Helical" evidence="1">
    <location>
        <begin position="7"/>
        <end position="28"/>
    </location>
</feature>
<keyword evidence="1" id="KW-0472">Membrane</keyword>
<evidence type="ECO:0000256" key="1">
    <source>
        <dbReference type="SAM" id="Phobius"/>
    </source>
</evidence>
<gene>
    <name evidence="2" type="ORF">EJC51_44185</name>
</gene>
<protein>
    <submittedName>
        <fullName evidence="2">Uncharacterized protein</fullName>
    </submittedName>
</protein>
<dbReference type="KEGG" id="saqu:EJC51_44185"/>
<dbReference type="AlphaFoldDB" id="A0A3S9IDP2"/>
<reference evidence="2 3" key="1">
    <citation type="submission" date="2018-12" db="EMBL/GenBank/DDBJ databases">
        <authorList>
            <person name="Li K."/>
        </authorList>
    </citation>
    <scope>NUCLEOTIDE SEQUENCE [LARGE SCALE GENOMIC DNA]</scope>
    <source>
        <strain evidence="3">CR22</strain>
    </source>
</reference>
<keyword evidence="3" id="KW-1185">Reference proteome</keyword>
<dbReference type="EMBL" id="CP034463">
    <property type="protein sequence ID" value="AZP22469.1"/>
    <property type="molecule type" value="Genomic_DNA"/>
</dbReference>
<accession>A0A3S9IDP2</accession>
<evidence type="ECO:0000313" key="2">
    <source>
        <dbReference type="EMBL" id="AZP22469.1"/>
    </source>
</evidence>
<evidence type="ECO:0000313" key="3">
    <source>
        <dbReference type="Proteomes" id="UP000280197"/>
    </source>
</evidence>
<feature type="transmembrane region" description="Helical" evidence="1">
    <location>
        <begin position="66"/>
        <end position="85"/>
    </location>
</feature>